<dbReference type="Gene3D" id="3.20.20.140">
    <property type="entry name" value="Metal-dependent hydrolases"/>
    <property type="match status" value="1"/>
</dbReference>
<dbReference type="InterPro" id="IPR006680">
    <property type="entry name" value="Amidohydro-rel"/>
</dbReference>
<dbReference type="GO" id="GO:0016787">
    <property type="term" value="F:hydrolase activity"/>
    <property type="evidence" value="ECO:0007669"/>
    <property type="project" value="UniProtKB-KW"/>
</dbReference>
<dbReference type="GO" id="GO:0019748">
    <property type="term" value="P:secondary metabolic process"/>
    <property type="evidence" value="ECO:0007669"/>
    <property type="project" value="TreeGrafter"/>
</dbReference>
<dbReference type="OrthoDB" id="149172at2"/>
<evidence type="ECO:0000259" key="2">
    <source>
        <dbReference type="Pfam" id="PF04909"/>
    </source>
</evidence>
<evidence type="ECO:0000313" key="4">
    <source>
        <dbReference type="Proteomes" id="UP000321638"/>
    </source>
</evidence>
<feature type="domain" description="Amidohydrolase-related" evidence="2">
    <location>
        <begin position="137"/>
        <end position="321"/>
    </location>
</feature>
<dbReference type="GO" id="GO:0005737">
    <property type="term" value="C:cytoplasm"/>
    <property type="evidence" value="ECO:0007669"/>
    <property type="project" value="TreeGrafter"/>
</dbReference>
<dbReference type="InterPro" id="IPR032466">
    <property type="entry name" value="Metal_Hydrolase"/>
</dbReference>
<dbReference type="GO" id="GO:0016831">
    <property type="term" value="F:carboxy-lyase activity"/>
    <property type="evidence" value="ECO:0007669"/>
    <property type="project" value="InterPro"/>
</dbReference>
<reference evidence="3 4" key="1">
    <citation type="submission" date="2019-06" db="EMBL/GenBank/DDBJ databases">
        <title>New taxonomy in bacterial strain CC-CFT640, isolated from vineyard.</title>
        <authorList>
            <person name="Lin S.-Y."/>
            <person name="Tsai C.-F."/>
            <person name="Young C.-C."/>
        </authorList>
    </citation>
    <scope>NUCLEOTIDE SEQUENCE [LARGE SCALE GENOMIC DNA]</scope>
    <source>
        <strain evidence="3 4">CC-CFT640</strain>
    </source>
</reference>
<dbReference type="PANTHER" id="PTHR21240:SF28">
    <property type="entry name" value="ISO-OROTATE DECARBOXYLASE (EUROFUNG)"/>
    <property type="match status" value="1"/>
</dbReference>
<proteinExistence type="predicted"/>
<dbReference type="EMBL" id="VDUZ01000020">
    <property type="protein sequence ID" value="TXL74104.1"/>
    <property type="molecule type" value="Genomic_DNA"/>
</dbReference>
<dbReference type="AlphaFoldDB" id="A0A5C8PKD8"/>
<dbReference type="Proteomes" id="UP000321638">
    <property type="component" value="Unassembled WGS sequence"/>
</dbReference>
<gene>
    <name evidence="3" type="ORF">FHP25_18030</name>
</gene>
<accession>A0A5C8PKD8</accession>
<organism evidence="3 4">
    <name type="scientific">Vineibacter terrae</name>
    <dbReference type="NCBI Taxonomy" id="2586908"/>
    <lineage>
        <taxon>Bacteria</taxon>
        <taxon>Pseudomonadati</taxon>
        <taxon>Pseudomonadota</taxon>
        <taxon>Alphaproteobacteria</taxon>
        <taxon>Hyphomicrobiales</taxon>
        <taxon>Vineibacter</taxon>
    </lineage>
</organism>
<sequence length="502" mass="55471">MPLLTPAIGKLEASMSPRRSAIEIRAGLDHPIIDADGHWVEYTPVFAERMRQVGGDKAADGFLATQRRISDALSVSIVERKRRGVAMEGYWTRQSTNTRDRATAMMPRMLHERLDEIGIDFGVIYPTAGLGIPRIADDETRRAVVRAFNIVTAEYFEKLGDRLTAAAIIPMHTPDEAIDEIDYATNQLGAKVGMFGGAFARQLPAAQGIDPALARFTVTYEMLGLDSDHDYDAVWQKCREHGIAPTFHAGGRGFGLRNSPSNFTFNHIGHFASAGHALAKALFLGGVTRRFPDLRFAFLEGGVGWGCQLFADLIEHWERRGREGLAYMDPAKLDRVLLKSLVDQHGYEDMAAELARRDGWPSREEDELTGGVPVLDDYAACGITRKEDWIELYARPYYFGCEADDRMNANAFGPANPFGARLNAIFSSDIGHFDVPDMLNPVPQAYEMVEDGLFSRDDFRDFTFANAVRLWGTQNPRFFEGTVVAAAAAAVLSVAPARAAAE</sequence>
<keyword evidence="4" id="KW-1185">Reference proteome</keyword>
<comment type="caution">
    <text evidence="3">The sequence shown here is derived from an EMBL/GenBank/DDBJ whole genome shotgun (WGS) entry which is preliminary data.</text>
</comment>
<protein>
    <submittedName>
        <fullName evidence="3">Amidohydrolase</fullName>
    </submittedName>
</protein>
<dbReference type="PANTHER" id="PTHR21240">
    <property type="entry name" value="2-AMINO-3-CARBOXYLMUCONATE-6-SEMIALDEHYDE DECARBOXYLASE"/>
    <property type="match status" value="1"/>
</dbReference>
<evidence type="ECO:0000256" key="1">
    <source>
        <dbReference type="ARBA" id="ARBA00023239"/>
    </source>
</evidence>
<evidence type="ECO:0000313" key="3">
    <source>
        <dbReference type="EMBL" id="TXL74104.1"/>
    </source>
</evidence>
<name>A0A5C8PKD8_9HYPH</name>
<keyword evidence="3" id="KW-0378">Hydrolase</keyword>
<dbReference type="InterPro" id="IPR032465">
    <property type="entry name" value="ACMSD"/>
</dbReference>
<dbReference type="Pfam" id="PF04909">
    <property type="entry name" value="Amidohydro_2"/>
    <property type="match status" value="1"/>
</dbReference>
<keyword evidence="1" id="KW-0456">Lyase</keyword>
<dbReference type="SUPFAM" id="SSF51556">
    <property type="entry name" value="Metallo-dependent hydrolases"/>
    <property type="match status" value="1"/>
</dbReference>